<evidence type="ECO:0000256" key="1">
    <source>
        <dbReference type="ARBA" id="ARBA00004502"/>
    </source>
</evidence>
<dbReference type="InterPro" id="IPR019363">
    <property type="entry name" value="LDAH"/>
</dbReference>
<dbReference type="HOGENOM" id="CLU_018394_3_1_1"/>
<evidence type="ECO:0000256" key="5">
    <source>
        <dbReference type="SAM" id="MobiDB-lite"/>
    </source>
</evidence>
<feature type="region of interest" description="Disordered" evidence="5">
    <location>
        <begin position="257"/>
        <end position="281"/>
    </location>
</feature>
<accession>A0A0D2EAI2</accession>
<evidence type="ECO:0000256" key="6">
    <source>
        <dbReference type="SAM" id="Phobius"/>
    </source>
</evidence>
<dbReference type="STRING" id="5601.A0A0D2EAI2"/>
<proteinExistence type="inferred from homology"/>
<dbReference type="PANTHER" id="PTHR13390">
    <property type="entry name" value="LIPASE"/>
    <property type="match status" value="1"/>
</dbReference>
<comment type="subcellular location">
    <subcellularLocation>
        <location evidence="1">Lipid droplet</location>
    </subcellularLocation>
</comment>
<keyword evidence="8" id="KW-1185">Reference proteome</keyword>
<dbReference type="PANTHER" id="PTHR13390:SF0">
    <property type="entry name" value="LIPID DROPLET-ASSOCIATED HYDROLASE"/>
    <property type="match status" value="1"/>
</dbReference>
<dbReference type="EMBL" id="KN846957">
    <property type="protein sequence ID" value="KIW71322.1"/>
    <property type="molecule type" value="Genomic_DNA"/>
</dbReference>
<evidence type="ECO:0000256" key="4">
    <source>
        <dbReference type="ARBA" id="ARBA00022801"/>
    </source>
</evidence>
<dbReference type="SUPFAM" id="SSF53474">
    <property type="entry name" value="alpha/beta-Hydrolases"/>
    <property type="match status" value="1"/>
</dbReference>
<feature type="region of interest" description="Disordered" evidence="5">
    <location>
        <begin position="24"/>
        <end position="75"/>
    </location>
</feature>
<keyword evidence="6" id="KW-1133">Transmembrane helix</keyword>
<keyword evidence="6" id="KW-0812">Transmembrane</keyword>
<protein>
    <submittedName>
        <fullName evidence="7">Uncharacterized protein</fullName>
    </submittedName>
</protein>
<feature type="compositionally biased region" description="Low complexity" evidence="5">
    <location>
        <begin position="152"/>
        <end position="169"/>
    </location>
</feature>
<evidence type="ECO:0000256" key="3">
    <source>
        <dbReference type="ARBA" id="ARBA00022677"/>
    </source>
</evidence>
<evidence type="ECO:0000256" key="2">
    <source>
        <dbReference type="ARBA" id="ARBA00008300"/>
    </source>
</evidence>
<name>A0A0D2EAI2_9EURO</name>
<dbReference type="GO" id="GO:0019915">
    <property type="term" value="P:lipid storage"/>
    <property type="evidence" value="ECO:0007669"/>
    <property type="project" value="InterPro"/>
</dbReference>
<feature type="transmembrane region" description="Helical" evidence="6">
    <location>
        <begin position="81"/>
        <end position="103"/>
    </location>
</feature>
<feature type="compositionally biased region" description="Basic and acidic residues" evidence="5">
    <location>
        <begin position="125"/>
        <end position="145"/>
    </location>
</feature>
<dbReference type="PROSITE" id="PS51257">
    <property type="entry name" value="PROKAR_LIPOPROTEIN"/>
    <property type="match status" value="1"/>
</dbReference>
<dbReference type="Proteomes" id="UP000054266">
    <property type="component" value="Unassembled WGS sequence"/>
</dbReference>
<feature type="compositionally biased region" description="Basic residues" evidence="5">
    <location>
        <begin position="64"/>
        <end position="75"/>
    </location>
</feature>
<dbReference type="AlphaFoldDB" id="A0A0D2EAI2"/>
<evidence type="ECO:0000313" key="7">
    <source>
        <dbReference type="EMBL" id="KIW71322.1"/>
    </source>
</evidence>
<feature type="region of interest" description="Disordered" evidence="5">
    <location>
        <begin position="125"/>
        <end position="180"/>
    </location>
</feature>
<feature type="compositionally biased region" description="Basic and acidic residues" evidence="5">
    <location>
        <begin position="43"/>
        <end position="55"/>
    </location>
</feature>
<dbReference type="InterPro" id="IPR029058">
    <property type="entry name" value="AB_hydrolase_fold"/>
</dbReference>
<evidence type="ECO:0000313" key="8">
    <source>
        <dbReference type="Proteomes" id="UP000054266"/>
    </source>
</evidence>
<keyword evidence="3" id="KW-0551">Lipid droplet</keyword>
<dbReference type="Pfam" id="PF10230">
    <property type="entry name" value="LIDHydrolase"/>
    <property type="match status" value="2"/>
</dbReference>
<gene>
    <name evidence="7" type="ORF">PV04_03504</name>
</gene>
<keyword evidence="4" id="KW-0378">Hydrolase</keyword>
<keyword evidence="6" id="KW-0472">Membrane</keyword>
<sequence length="513" mass="56074">MTTASRLKSQISANIFLHASSAACRESSPGPDAGGSSLSRSRQVRDGDGDGKSGADDEAVSTTRTRRPQRSRSRSRSKLKLVFFVTGNPGLVAYYHVLLSLVVRDLGLKGHTDVVVAGMSLGGFDVKDTHRSHGGKGTRERKREGGAGGGLDLDPASDSDSGSGSASHSTLHDREEQGLLYPAKFQGPRGRLFTLREQIELSYARVEDLVERIQSERDIVSGDEQDADPVEVVLVGHSVGAYICLELVRLWHERHPLDGPPPQTVSNTSDKQTPRSRSRPLWSPSACILLTPTIQDIHLSPSGLIATPLLTNLPFLPHLAQILVHSVLLRLMPASWFASLVSRVTGMQPGSHGLEATLSFLKSERGVEQALHMASWEMKEIRKNRWGNEVWGASHGETSAVAAQEEKYSSPRLFFWFTKEDHWVADVTREAIMETHAPRAVVQRHHVAEPAERAEIEGTAVQVNGTKNRPRAGNSPTIRILESEGLLHAWCLEQSAIVAKGVGQWLEEVWSAA</sequence>
<comment type="similarity">
    <text evidence="2">Belongs to the AB hydrolase superfamily. LDAH family.</text>
</comment>
<organism evidence="7 8">
    <name type="scientific">Phialophora macrospora</name>
    <dbReference type="NCBI Taxonomy" id="1851006"/>
    <lineage>
        <taxon>Eukaryota</taxon>
        <taxon>Fungi</taxon>
        <taxon>Dikarya</taxon>
        <taxon>Ascomycota</taxon>
        <taxon>Pezizomycotina</taxon>
        <taxon>Eurotiomycetes</taxon>
        <taxon>Chaetothyriomycetidae</taxon>
        <taxon>Chaetothyriales</taxon>
        <taxon>Herpotrichiellaceae</taxon>
        <taxon>Phialophora</taxon>
    </lineage>
</organism>
<dbReference type="GO" id="GO:0016298">
    <property type="term" value="F:lipase activity"/>
    <property type="evidence" value="ECO:0007669"/>
    <property type="project" value="InterPro"/>
</dbReference>
<reference evidence="7 8" key="1">
    <citation type="submission" date="2015-01" db="EMBL/GenBank/DDBJ databases">
        <title>The Genome Sequence of Capronia semiimmersa CBS27337.</title>
        <authorList>
            <consortium name="The Broad Institute Genomics Platform"/>
            <person name="Cuomo C."/>
            <person name="de Hoog S."/>
            <person name="Gorbushina A."/>
            <person name="Stielow B."/>
            <person name="Teixiera M."/>
            <person name="Abouelleil A."/>
            <person name="Chapman S.B."/>
            <person name="Priest M."/>
            <person name="Young S.K."/>
            <person name="Wortman J."/>
            <person name="Nusbaum C."/>
            <person name="Birren B."/>
        </authorList>
    </citation>
    <scope>NUCLEOTIDE SEQUENCE [LARGE SCALE GENOMIC DNA]</scope>
    <source>
        <strain evidence="7 8">CBS 27337</strain>
    </source>
</reference>
<dbReference type="GO" id="GO:0005811">
    <property type="term" value="C:lipid droplet"/>
    <property type="evidence" value="ECO:0007669"/>
    <property type="project" value="UniProtKB-SubCell"/>
</dbReference>